<organism evidence="2 3">
    <name type="scientific">Daphnia magna</name>
    <dbReference type="NCBI Taxonomy" id="35525"/>
    <lineage>
        <taxon>Eukaryota</taxon>
        <taxon>Metazoa</taxon>
        <taxon>Ecdysozoa</taxon>
        <taxon>Arthropoda</taxon>
        <taxon>Crustacea</taxon>
        <taxon>Branchiopoda</taxon>
        <taxon>Diplostraca</taxon>
        <taxon>Cladocera</taxon>
        <taxon>Anomopoda</taxon>
        <taxon>Daphniidae</taxon>
        <taxon>Daphnia</taxon>
    </lineage>
</organism>
<dbReference type="Proteomes" id="UP000076858">
    <property type="component" value="Unassembled WGS sequence"/>
</dbReference>
<evidence type="ECO:0000313" key="2">
    <source>
        <dbReference type="EMBL" id="KZS02371.1"/>
    </source>
</evidence>
<reference evidence="2 3" key="1">
    <citation type="submission" date="2016-03" db="EMBL/GenBank/DDBJ databases">
        <title>EvidentialGene: Evidence-directed Construction of Genes on Genomes.</title>
        <authorList>
            <person name="Gilbert D.G."/>
            <person name="Choi J.-H."/>
            <person name="Mockaitis K."/>
            <person name="Colbourne J."/>
            <person name="Pfrender M."/>
        </authorList>
    </citation>
    <scope>NUCLEOTIDE SEQUENCE [LARGE SCALE GENOMIC DNA]</scope>
    <source>
        <strain evidence="2 3">Xinb3</strain>
        <tissue evidence="2">Complete organism</tissue>
    </source>
</reference>
<feature type="non-terminal residue" evidence="2">
    <location>
        <position position="1"/>
    </location>
</feature>
<dbReference type="AlphaFoldDB" id="A0A162C961"/>
<comment type="caution">
    <text evidence="2">The sequence shown here is derived from an EMBL/GenBank/DDBJ whole genome shotgun (WGS) entry which is preliminary data.</text>
</comment>
<proteinExistence type="predicted"/>
<feature type="region of interest" description="Disordered" evidence="1">
    <location>
        <begin position="55"/>
        <end position="88"/>
    </location>
</feature>
<keyword evidence="3" id="KW-1185">Reference proteome</keyword>
<protein>
    <submittedName>
        <fullName evidence="2">Putative Pupal cuticle protein</fullName>
    </submittedName>
</protein>
<name>A0A162C961_9CRUS</name>
<accession>A0A162C961</accession>
<gene>
    <name evidence="2" type="ORF">APZ42_000615</name>
</gene>
<sequence length="108" mass="11709">KTLDFKLITVFSDSSSSPHSWLLLPPYHPATSRNTKLPAILPQATRHQSTLLLATPHQPTQHQPTPHQPTPHQPTPHQPTTRITNTMTLPSPANLMSATSMAAANGGN</sequence>
<feature type="compositionally biased region" description="Low complexity" evidence="1">
    <location>
        <begin position="55"/>
        <end position="65"/>
    </location>
</feature>
<evidence type="ECO:0000256" key="1">
    <source>
        <dbReference type="SAM" id="MobiDB-lite"/>
    </source>
</evidence>
<dbReference type="EMBL" id="LRGB01004553">
    <property type="protein sequence ID" value="KZS02371.1"/>
    <property type="molecule type" value="Genomic_DNA"/>
</dbReference>
<feature type="compositionally biased region" description="Pro residues" evidence="1">
    <location>
        <begin position="66"/>
        <end position="77"/>
    </location>
</feature>
<evidence type="ECO:0000313" key="3">
    <source>
        <dbReference type="Proteomes" id="UP000076858"/>
    </source>
</evidence>